<comment type="caution">
    <text evidence="2">The sequence shown here is derived from an EMBL/GenBank/DDBJ whole genome shotgun (WGS) entry which is preliminary data.</text>
</comment>
<protein>
    <recommendedName>
        <fullName evidence="4">DUF4252 domain-containing protein</fullName>
    </recommendedName>
</protein>
<keyword evidence="1" id="KW-0732">Signal</keyword>
<gene>
    <name evidence="2" type="ORF">HMPREF1173_00067</name>
</gene>
<feature type="chain" id="PRO_5004767919" description="DUF4252 domain-containing protein" evidence="1">
    <location>
        <begin position="21"/>
        <end position="151"/>
    </location>
</feature>
<evidence type="ECO:0000313" key="3">
    <source>
        <dbReference type="Proteomes" id="UP000018727"/>
    </source>
</evidence>
<dbReference type="EMBL" id="AZJH01000001">
    <property type="protein sequence ID" value="ETD29885.1"/>
    <property type="molecule type" value="Genomic_DNA"/>
</dbReference>
<dbReference type="AlphaFoldDB" id="V8CS58"/>
<dbReference type="Proteomes" id="UP000018727">
    <property type="component" value="Unassembled WGS sequence"/>
</dbReference>
<dbReference type="HOGENOM" id="CLU_1720694_0_0_10"/>
<sequence length="151" mass="17523">MKKFLGIIILLLVFTFKLSAQQQVDNIKFMVENTETMKVLEKMFGVPYLLNNEKAIYKNVVFDGERYNEAECFFNKEGKLNQLRLTTCCNNRGKAIALMNKLAKKYKESYRTTNSENTDDGKFVVGYNSKNRTMLMISTYKNNCVLSFSPF</sequence>
<feature type="signal peptide" evidence="1">
    <location>
        <begin position="1"/>
        <end position="20"/>
    </location>
</feature>
<evidence type="ECO:0000256" key="1">
    <source>
        <dbReference type="SAM" id="SignalP"/>
    </source>
</evidence>
<accession>V8CS58</accession>
<dbReference type="PATRIC" id="fig|1073366.3.peg.67"/>
<organism evidence="2 3">
    <name type="scientific">Prevotella nigrescens CC14M</name>
    <dbReference type="NCBI Taxonomy" id="1073366"/>
    <lineage>
        <taxon>Bacteria</taxon>
        <taxon>Pseudomonadati</taxon>
        <taxon>Bacteroidota</taxon>
        <taxon>Bacteroidia</taxon>
        <taxon>Bacteroidales</taxon>
        <taxon>Prevotellaceae</taxon>
        <taxon>Prevotella</taxon>
    </lineage>
</organism>
<keyword evidence="3" id="KW-1185">Reference proteome</keyword>
<evidence type="ECO:0008006" key="4">
    <source>
        <dbReference type="Google" id="ProtNLM"/>
    </source>
</evidence>
<name>V8CS58_9BACT</name>
<proteinExistence type="predicted"/>
<reference evidence="2 3" key="1">
    <citation type="submission" date="2013-10" db="EMBL/GenBank/DDBJ databases">
        <title>The Genome Sequence of Prevotella nigrescens CC14M.</title>
        <authorList>
            <consortium name="The Broad Institute Genomics Platform"/>
            <person name="Earl A."/>
            <person name="Allen-Vercoe E."/>
            <person name="Daigneault M."/>
            <person name="Young S.K."/>
            <person name="Zeng Q."/>
            <person name="Gargeya S."/>
            <person name="Fitzgerald M."/>
            <person name="Abouelleil A."/>
            <person name="Alvarado L."/>
            <person name="Chapman S.B."/>
            <person name="Gainer-Dewar J."/>
            <person name="Goldberg J."/>
            <person name="Griggs A."/>
            <person name="Gujja S."/>
            <person name="Hansen M."/>
            <person name="Howarth C."/>
            <person name="Imamovic A."/>
            <person name="Ireland A."/>
            <person name="Larimer J."/>
            <person name="McCowan C."/>
            <person name="Murphy C."/>
            <person name="Pearson M."/>
            <person name="Poon T.W."/>
            <person name="Priest M."/>
            <person name="Roberts A."/>
            <person name="Saif S."/>
            <person name="Shea T."/>
            <person name="Sykes S."/>
            <person name="Wortman J."/>
            <person name="Nusbaum C."/>
            <person name="Birren B."/>
        </authorList>
    </citation>
    <scope>NUCLEOTIDE SEQUENCE [LARGE SCALE GENOMIC DNA]</scope>
    <source>
        <strain evidence="2 3">CC14M</strain>
    </source>
</reference>
<evidence type="ECO:0000313" key="2">
    <source>
        <dbReference type="EMBL" id="ETD29885.1"/>
    </source>
</evidence>